<dbReference type="EMBL" id="AGSI01000012">
    <property type="protein sequence ID" value="EIE21562.1"/>
    <property type="molecule type" value="Genomic_DNA"/>
</dbReference>
<reference evidence="6 7" key="1">
    <citation type="journal article" date="2012" name="Genome Biol.">
        <title>The genome of the polar eukaryotic microalga coccomyxa subellipsoidea reveals traits of cold adaptation.</title>
        <authorList>
            <person name="Blanc G."/>
            <person name="Agarkova I."/>
            <person name="Grimwood J."/>
            <person name="Kuo A."/>
            <person name="Brueggeman A."/>
            <person name="Dunigan D."/>
            <person name="Gurnon J."/>
            <person name="Ladunga I."/>
            <person name="Lindquist E."/>
            <person name="Lucas S."/>
            <person name="Pangilinan J."/>
            <person name="Proschold T."/>
            <person name="Salamov A."/>
            <person name="Schmutz J."/>
            <person name="Weeks D."/>
            <person name="Yamada T."/>
            <person name="Claverie J.M."/>
            <person name="Grigoriev I."/>
            <person name="Van Etten J."/>
            <person name="Lomsadze A."/>
            <person name="Borodovsky M."/>
        </authorList>
    </citation>
    <scope>NUCLEOTIDE SEQUENCE [LARGE SCALE GENOMIC DNA]</scope>
    <source>
        <strain evidence="6 7">C-169</strain>
    </source>
</reference>
<evidence type="ECO:0000256" key="4">
    <source>
        <dbReference type="ARBA" id="ARBA00023069"/>
    </source>
</evidence>
<dbReference type="Proteomes" id="UP000007264">
    <property type="component" value="Unassembled WGS sequence"/>
</dbReference>
<evidence type="ECO:0000256" key="3">
    <source>
        <dbReference type="ARBA" id="ARBA00022737"/>
    </source>
</evidence>
<keyword evidence="4" id="KW-0969">Cilium</keyword>
<comment type="subcellular location">
    <subcellularLocation>
        <location evidence="1">Cytoplasm</location>
        <location evidence="1">Cytoskeleton</location>
        <location evidence="1">Cilium axoneme</location>
    </subcellularLocation>
</comment>
<evidence type="ECO:0000256" key="5">
    <source>
        <dbReference type="ARBA" id="ARBA00023273"/>
    </source>
</evidence>
<dbReference type="Pfam" id="PF14580">
    <property type="entry name" value="LRR_9"/>
    <property type="match status" value="1"/>
</dbReference>
<dbReference type="InterPro" id="IPR032675">
    <property type="entry name" value="LRR_dom_sf"/>
</dbReference>
<dbReference type="Gene3D" id="3.80.10.10">
    <property type="entry name" value="Ribonuclease Inhibitor"/>
    <property type="match status" value="2"/>
</dbReference>
<sequence length="293" mass="33223">MTIEELRKICKQHELYLTPGVNDKLFCNLRGFRNIANLEPYTGLKALFLEGNALQNVDGLPRLELLRCLFLQQNAIHDLSGLHCLPGLEVLNISTNHLEDLSGIVHCSALQTLLCSNNKLSSYESIAHIRHCQQISTLDLRENEIEDPEVLEIFAGLPQLRCLYLKGNPVVESIRSYRKTVISRLPGLTYLDERPIFDVERRCAEAWCAQTKSPPLSSFKRSSRSRSAGSIYRARAPFIRHTLLLSFPTSVSGLFHMAFSRQNARKKRHCERKKGDDWMPVGWCMQGCGWAGG</sequence>
<dbReference type="PANTHER" id="PTHR45973:SF9">
    <property type="entry name" value="LEUCINE-RICH REPEAT-CONTAINING PROTEIN 46"/>
    <property type="match status" value="1"/>
</dbReference>
<protein>
    <submittedName>
        <fullName evidence="6">Outer arm dynein light chain 1</fullName>
    </submittedName>
</protein>
<dbReference type="InterPro" id="IPR050576">
    <property type="entry name" value="Cilia_flagella_integrity"/>
</dbReference>
<comment type="caution">
    <text evidence="6">The sequence shown here is derived from an EMBL/GenBank/DDBJ whole genome shotgun (WGS) entry which is preliminary data.</text>
</comment>
<evidence type="ECO:0000256" key="1">
    <source>
        <dbReference type="ARBA" id="ARBA00004430"/>
    </source>
</evidence>
<keyword evidence="5" id="KW-0966">Cell projection</keyword>
<dbReference type="GeneID" id="17039546"/>
<evidence type="ECO:0000256" key="2">
    <source>
        <dbReference type="ARBA" id="ARBA00022614"/>
    </source>
</evidence>
<dbReference type="RefSeq" id="XP_005646106.1">
    <property type="nucleotide sequence ID" value="XM_005646049.1"/>
</dbReference>
<dbReference type="PROSITE" id="PS51450">
    <property type="entry name" value="LRR"/>
    <property type="match status" value="2"/>
</dbReference>
<dbReference type="OrthoDB" id="1904536at2759"/>
<keyword evidence="2" id="KW-0433">Leucine-rich repeat</keyword>
<name>I0YT43_COCSC</name>
<keyword evidence="7" id="KW-1185">Reference proteome</keyword>
<dbReference type="SUPFAM" id="SSF52075">
    <property type="entry name" value="Outer arm dynein light chain 1"/>
    <property type="match status" value="1"/>
</dbReference>
<dbReference type="eggNOG" id="ENOG502QQFE">
    <property type="taxonomic scope" value="Eukaryota"/>
</dbReference>
<organism evidence="6 7">
    <name type="scientific">Coccomyxa subellipsoidea (strain C-169)</name>
    <name type="common">Green microalga</name>
    <dbReference type="NCBI Taxonomy" id="574566"/>
    <lineage>
        <taxon>Eukaryota</taxon>
        <taxon>Viridiplantae</taxon>
        <taxon>Chlorophyta</taxon>
        <taxon>core chlorophytes</taxon>
        <taxon>Trebouxiophyceae</taxon>
        <taxon>Trebouxiophyceae incertae sedis</taxon>
        <taxon>Coccomyxaceae</taxon>
        <taxon>Coccomyxa</taxon>
        <taxon>Coccomyxa subellipsoidea</taxon>
    </lineage>
</organism>
<gene>
    <name evidence="6" type="ORF">COCSUDRAFT_17495</name>
</gene>
<dbReference type="InterPro" id="IPR001611">
    <property type="entry name" value="Leu-rich_rpt"/>
</dbReference>
<dbReference type="AlphaFoldDB" id="I0YT43"/>
<accession>I0YT43</accession>
<keyword evidence="3" id="KW-0677">Repeat</keyword>
<dbReference type="STRING" id="574566.I0YT43"/>
<dbReference type="GO" id="GO:0005930">
    <property type="term" value="C:axoneme"/>
    <property type="evidence" value="ECO:0007669"/>
    <property type="project" value="UniProtKB-SubCell"/>
</dbReference>
<evidence type="ECO:0000313" key="7">
    <source>
        <dbReference type="Proteomes" id="UP000007264"/>
    </source>
</evidence>
<proteinExistence type="predicted"/>
<evidence type="ECO:0000313" key="6">
    <source>
        <dbReference type="EMBL" id="EIE21562.1"/>
    </source>
</evidence>
<dbReference type="KEGG" id="csl:COCSUDRAFT_17495"/>
<dbReference type="PANTHER" id="PTHR45973">
    <property type="entry name" value="PROTEIN PHOSPHATASE 1 REGULATORY SUBUNIT SDS22-RELATED"/>
    <property type="match status" value="1"/>
</dbReference>